<accession>A0A437DHV3</accession>
<evidence type="ECO:0000256" key="6">
    <source>
        <dbReference type="ARBA" id="ARBA00023134"/>
    </source>
</evidence>
<dbReference type="EMBL" id="CM012439">
    <property type="protein sequence ID" value="RVE74487.1"/>
    <property type="molecule type" value="Genomic_DNA"/>
</dbReference>
<evidence type="ECO:0000256" key="2">
    <source>
        <dbReference type="ARBA" id="ARBA00008344"/>
    </source>
</evidence>
<keyword evidence="3" id="KW-1003">Cell membrane</keyword>
<dbReference type="AlphaFoldDB" id="A0A437DHV3"/>
<dbReference type="SMART" id="SM00176">
    <property type="entry name" value="RAN"/>
    <property type="match status" value="1"/>
</dbReference>
<dbReference type="SUPFAM" id="SSF52540">
    <property type="entry name" value="P-loop containing nucleoside triphosphate hydrolases"/>
    <property type="match status" value="1"/>
</dbReference>
<dbReference type="InterPro" id="IPR001806">
    <property type="entry name" value="Small_GTPase"/>
</dbReference>
<organism evidence="10 11">
    <name type="scientific">Oryzias javanicus</name>
    <name type="common">Javanese ricefish</name>
    <name type="synonym">Aplocheilus javanicus</name>
    <dbReference type="NCBI Taxonomy" id="123683"/>
    <lineage>
        <taxon>Eukaryota</taxon>
        <taxon>Metazoa</taxon>
        <taxon>Chordata</taxon>
        <taxon>Craniata</taxon>
        <taxon>Vertebrata</taxon>
        <taxon>Euteleostomi</taxon>
        <taxon>Actinopterygii</taxon>
        <taxon>Neopterygii</taxon>
        <taxon>Teleostei</taxon>
        <taxon>Neoteleostei</taxon>
        <taxon>Acanthomorphata</taxon>
        <taxon>Ovalentaria</taxon>
        <taxon>Atherinomorphae</taxon>
        <taxon>Beloniformes</taxon>
        <taxon>Adrianichthyidae</taxon>
        <taxon>Oryziinae</taxon>
        <taxon>Oryzias</taxon>
    </lineage>
</organism>
<reference evidence="10 11" key="2">
    <citation type="submission" date="2019-01" db="EMBL/GenBank/DDBJ databases">
        <title>A chromosome length genome reference of the Java medaka (oryzias javanicus).</title>
        <authorList>
            <person name="Herpin A."/>
            <person name="Takehana Y."/>
            <person name="Naruse K."/>
            <person name="Ansai S."/>
            <person name="Kawaguchi M."/>
        </authorList>
    </citation>
    <scope>NUCLEOTIDE SEQUENCE [LARGE SCALE GENOMIC DNA]</scope>
    <source>
        <strain evidence="10">RS831</strain>
        <tissue evidence="10">Whole body</tissue>
    </source>
</reference>
<comment type="similarity">
    <text evidence="2">Belongs to the small GTPase superfamily. Ras family.</text>
</comment>
<dbReference type="OMA" id="NKRGCHC"/>
<proteinExistence type="inferred from homology"/>
<keyword evidence="11" id="KW-1185">Reference proteome</keyword>
<dbReference type="PRINTS" id="PR00449">
    <property type="entry name" value="RASTRNSFRMNG"/>
</dbReference>
<dbReference type="OrthoDB" id="5976022at2759"/>
<dbReference type="PANTHER" id="PTHR24070">
    <property type="entry name" value="RAS, DI-RAS, AND RHEB FAMILY MEMBERS OF SMALL GTPASE SUPERFAMILY"/>
    <property type="match status" value="1"/>
</dbReference>
<dbReference type="GO" id="GO:0003924">
    <property type="term" value="F:GTPase activity"/>
    <property type="evidence" value="ECO:0007669"/>
    <property type="project" value="InterPro"/>
</dbReference>
<dbReference type="CDD" id="cd04145">
    <property type="entry name" value="M_R_Ras_like"/>
    <property type="match status" value="1"/>
</dbReference>
<dbReference type="GO" id="GO:0007165">
    <property type="term" value="P:signal transduction"/>
    <property type="evidence" value="ECO:0007669"/>
    <property type="project" value="InterPro"/>
</dbReference>
<evidence type="ECO:0000313" key="11">
    <source>
        <dbReference type="Proteomes" id="UP000283210"/>
    </source>
</evidence>
<dbReference type="InterPro" id="IPR020849">
    <property type="entry name" value="Small_GTPase_Ras-type"/>
</dbReference>
<dbReference type="NCBIfam" id="TIGR00231">
    <property type="entry name" value="small_GTP"/>
    <property type="match status" value="1"/>
</dbReference>
<dbReference type="GO" id="GO:0005886">
    <property type="term" value="C:plasma membrane"/>
    <property type="evidence" value="ECO:0007669"/>
    <property type="project" value="UniProtKB-SubCell"/>
</dbReference>
<gene>
    <name evidence="10" type="ORF">OJAV_G00022580</name>
</gene>
<evidence type="ECO:0000256" key="8">
    <source>
        <dbReference type="ARBA" id="ARBA00023288"/>
    </source>
</evidence>
<dbReference type="Gene3D" id="3.40.50.300">
    <property type="entry name" value="P-loop containing nucleotide triphosphate hydrolases"/>
    <property type="match status" value="1"/>
</dbReference>
<keyword evidence="4" id="KW-0488">Methylation</keyword>
<keyword evidence="9" id="KW-0636">Prenylation</keyword>
<reference evidence="10 11" key="1">
    <citation type="submission" date="2018-11" db="EMBL/GenBank/DDBJ databases">
        <authorList>
            <person name="Lopez-Roques C."/>
            <person name="Donnadieu C."/>
            <person name="Bouchez O."/>
            <person name="Klopp C."/>
            <person name="Cabau C."/>
            <person name="Zahm M."/>
        </authorList>
    </citation>
    <scope>NUCLEOTIDE SEQUENCE [LARGE SCALE GENOMIC DNA]</scope>
    <source>
        <strain evidence="10">RS831</strain>
        <tissue evidence="10">Whole body</tissue>
    </source>
</reference>
<dbReference type="SMART" id="SM00173">
    <property type="entry name" value="RAS"/>
    <property type="match status" value="1"/>
</dbReference>
<dbReference type="PROSITE" id="PS51420">
    <property type="entry name" value="RHO"/>
    <property type="match status" value="1"/>
</dbReference>
<dbReference type="InterPro" id="IPR027417">
    <property type="entry name" value="P-loop_NTPase"/>
</dbReference>
<evidence type="ECO:0000256" key="3">
    <source>
        <dbReference type="ARBA" id="ARBA00022475"/>
    </source>
</evidence>
<dbReference type="SMART" id="SM00175">
    <property type="entry name" value="RAB"/>
    <property type="match status" value="1"/>
</dbReference>
<evidence type="ECO:0000256" key="7">
    <source>
        <dbReference type="ARBA" id="ARBA00023136"/>
    </source>
</evidence>
<evidence type="ECO:0000256" key="1">
    <source>
        <dbReference type="ARBA" id="ARBA00004193"/>
    </source>
</evidence>
<dbReference type="GO" id="GO:0005525">
    <property type="term" value="F:GTP binding"/>
    <property type="evidence" value="ECO:0007669"/>
    <property type="project" value="UniProtKB-KW"/>
</dbReference>
<keyword evidence="7" id="KW-0472">Membrane</keyword>
<dbReference type="Pfam" id="PF00071">
    <property type="entry name" value="Ras"/>
    <property type="match status" value="1"/>
</dbReference>
<keyword evidence="6" id="KW-0342">GTP-binding</keyword>
<dbReference type="SMART" id="SM00174">
    <property type="entry name" value="RHO"/>
    <property type="match status" value="1"/>
</dbReference>
<dbReference type="FunFam" id="3.40.50.300:FF:000080">
    <property type="entry name" value="Ras-like GTPase Ras1"/>
    <property type="match status" value="1"/>
</dbReference>
<keyword evidence="8" id="KW-0449">Lipoprotein</keyword>
<evidence type="ECO:0000256" key="5">
    <source>
        <dbReference type="ARBA" id="ARBA00022741"/>
    </source>
</evidence>
<comment type="subcellular location">
    <subcellularLocation>
        <location evidence="1">Cell membrane</location>
        <topology evidence="1">Lipid-anchor</topology>
    </subcellularLocation>
</comment>
<dbReference type="PROSITE" id="PS51421">
    <property type="entry name" value="RAS"/>
    <property type="match status" value="1"/>
</dbReference>
<name>A0A437DHV3_ORYJA</name>
<evidence type="ECO:0000256" key="9">
    <source>
        <dbReference type="ARBA" id="ARBA00023289"/>
    </source>
</evidence>
<dbReference type="InterPro" id="IPR005225">
    <property type="entry name" value="Small_GTP-bd"/>
</dbReference>
<keyword evidence="5" id="KW-0547">Nucleotide-binding</keyword>
<sequence>MKSGLCLSVSVCESVCVSSQTACSVEGPLAPDISSGLADYSHYRIYILNNANWITVRRVNRRPQLPVRTPLRQHPNISRAVLLTAGFAVCVSTAGPLHFYSGGKVGVCCSLVFRQRRSEVSSMAGWKDGSVQEKYRLVVVGGGGVGKSALTIQFIQSYFVTDYDPTIEDSYTKQCVIDERAARLDILDTAGQEEFGAMREQYMRTGEGFLLVFSVTDRGSFEEIYKFQRQILRVKDRDEFPMILVGNKADLELQRQVTQEEGQNLARQLKVTYMEASAKIRMNVDQAFHELVRVIRKFQEQECPPSPEPTRKEKNKRGCHCVIV</sequence>
<dbReference type="PROSITE" id="PS51419">
    <property type="entry name" value="RAB"/>
    <property type="match status" value="1"/>
</dbReference>
<evidence type="ECO:0000256" key="4">
    <source>
        <dbReference type="ARBA" id="ARBA00022481"/>
    </source>
</evidence>
<dbReference type="Proteomes" id="UP000283210">
    <property type="component" value="Chromosome 3"/>
</dbReference>
<evidence type="ECO:0000313" key="10">
    <source>
        <dbReference type="EMBL" id="RVE74487.1"/>
    </source>
</evidence>
<protein>
    <submittedName>
        <fullName evidence="10">Uncharacterized protein</fullName>
    </submittedName>
</protein>